<dbReference type="Pfam" id="PF07887">
    <property type="entry name" value="Calmodulin_bind"/>
    <property type="match status" value="1"/>
</dbReference>
<evidence type="ECO:0000313" key="11">
    <source>
        <dbReference type="EMBL" id="RVW97890.1"/>
    </source>
</evidence>
<dbReference type="InterPro" id="IPR046830">
    <property type="entry name" value="Calmod_bind_M"/>
</dbReference>
<evidence type="ECO:0000256" key="6">
    <source>
        <dbReference type="ARBA" id="ARBA00023163"/>
    </source>
</evidence>
<evidence type="ECO:0000259" key="8">
    <source>
        <dbReference type="Pfam" id="PF07887"/>
    </source>
</evidence>
<dbReference type="Proteomes" id="UP000288805">
    <property type="component" value="Unassembled WGS sequence"/>
</dbReference>
<dbReference type="Pfam" id="PF20451">
    <property type="entry name" value="Calmod_bind_M"/>
    <property type="match status" value="1"/>
</dbReference>
<keyword evidence="4" id="KW-0238">DNA-binding</keyword>
<dbReference type="AlphaFoldDB" id="A0A438IME7"/>
<dbReference type="GO" id="GO:0005516">
    <property type="term" value="F:calmodulin binding"/>
    <property type="evidence" value="ECO:0007669"/>
    <property type="project" value="InterPro"/>
</dbReference>
<evidence type="ECO:0000256" key="2">
    <source>
        <dbReference type="ARBA" id="ARBA00007214"/>
    </source>
</evidence>
<keyword evidence="3" id="KW-0805">Transcription regulation</keyword>
<keyword evidence="7" id="KW-0539">Nucleus</keyword>
<protein>
    <submittedName>
        <fullName evidence="11">Calmodulin-binding protein 60 D</fullName>
    </submittedName>
</protein>
<evidence type="ECO:0000256" key="7">
    <source>
        <dbReference type="ARBA" id="ARBA00023242"/>
    </source>
</evidence>
<dbReference type="InterPro" id="IPR046831">
    <property type="entry name" value="Calmodulin_bind_N"/>
</dbReference>
<evidence type="ECO:0000256" key="5">
    <source>
        <dbReference type="ARBA" id="ARBA00023159"/>
    </source>
</evidence>
<comment type="caution">
    <text evidence="11">The sequence shown here is derived from an EMBL/GenBank/DDBJ whole genome shotgun (WGS) entry which is preliminary data.</text>
</comment>
<reference evidence="11 12" key="1">
    <citation type="journal article" date="2018" name="PLoS Genet.">
        <title>Population sequencing reveals clonal diversity and ancestral inbreeding in the grapevine cultivar Chardonnay.</title>
        <authorList>
            <person name="Roach M.J."/>
            <person name="Johnson D.L."/>
            <person name="Bohlmann J."/>
            <person name="van Vuuren H.J."/>
            <person name="Jones S.J."/>
            <person name="Pretorius I.S."/>
            <person name="Schmidt S.A."/>
            <person name="Borneman A.R."/>
        </authorList>
    </citation>
    <scope>NUCLEOTIDE SEQUENCE [LARGE SCALE GENOMIC DNA]</scope>
    <source>
        <strain evidence="12">cv. Chardonnay</strain>
        <tissue evidence="11">Leaf</tissue>
    </source>
</reference>
<dbReference type="GO" id="GO:0005634">
    <property type="term" value="C:nucleus"/>
    <property type="evidence" value="ECO:0007669"/>
    <property type="project" value="UniProtKB-SubCell"/>
</dbReference>
<keyword evidence="5" id="KW-0010">Activator</keyword>
<proteinExistence type="inferred from homology"/>
<accession>A0A438IME7</accession>
<organism evidence="11 12">
    <name type="scientific">Vitis vinifera</name>
    <name type="common">Grape</name>
    <dbReference type="NCBI Taxonomy" id="29760"/>
    <lineage>
        <taxon>Eukaryota</taxon>
        <taxon>Viridiplantae</taxon>
        <taxon>Streptophyta</taxon>
        <taxon>Embryophyta</taxon>
        <taxon>Tracheophyta</taxon>
        <taxon>Spermatophyta</taxon>
        <taxon>Magnoliopsida</taxon>
        <taxon>eudicotyledons</taxon>
        <taxon>Gunneridae</taxon>
        <taxon>Pentapetalae</taxon>
        <taxon>rosids</taxon>
        <taxon>Vitales</taxon>
        <taxon>Vitaceae</taxon>
        <taxon>Viteae</taxon>
        <taxon>Vitis</taxon>
    </lineage>
</organism>
<evidence type="ECO:0000256" key="3">
    <source>
        <dbReference type="ARBA" id="ARBA00023015"/>
    </source>
</evidence>
<dbReference type="InterPro" id="IPR046829">
    <property type="entry name" value="Calmod_bind_C"/>
</dbReference>
<dbReference type="PANTHER" id="PTHR31713:SF43">
    <property type="entry name" value="CALMODULIN-BINDING PROTEIN 60 G"/>
    <property type="match status" value="1"/>
</dbReference>
<keyword evidence="6" id="KW-0804">Transcription</keyword>
<feature type="domain" description="Calmodulin binding protein central" evidence="9">
    <location>
        <begin position="252"/>
        <end position="316"/>
    </location>
</feature>
<dbReference type="Pfam" id="PF20452">
    <property type="entry name" value="Calmod_bind_C"/>
    <property type="match status" value="1"/>
</dbReference>
<feature type="domain" description="Calmodulin binding protein C-terminal" evidence="10">
    <location>
        <begin position="322"/>
        <end position="366"/>
    </location>
</feature>
<comment type="subcellular location">
    <subcellularLocation>
        <location evidence="1">Nucleus</location>
    </subcellularLocation>
</comment>
<evidence type="ECO:0000259" key="9">
    <source>
        <dbReference type="Pfam" id="PF20451"/>
    </source>
</evidence>
<dbReference type="InterPro" id="IPR012416">
    <property type="entry name" value="CBP60"/>
</dbReference>
<evidence type="ECO:0000259" key="10">
    <source>
        <dbReference type="Pfam" id="PF20452"/>
    </source>
</evidence>
<comment type="similarity">
    <text evidence="2">Belongs to the plant ACBP60 protein family.</text>
</comment>
<feature type="domain" description="Calmodulin binding protein-like N-terminal" evidence="8">
    <location>
        <begin position="94"/>
        <end position="242"/>
    </location>
</feature>
<name>A0A438IME7_VITVI</name>
<dbReference type="GO" id="GO:0003677">
    <property type="term" value="F:DNA binding"/>
    <property type="evidence" value="ECO:0007669"/>
    <property type="project" value="UniProtKB-KW"/>
</dbReference>
<dbReference type="EMBL" id="QGNW01000097">
    <property type="protein sequence ID" value="RVW97890.1"/>
    <property type="molecule type" value="Genomic_DNA"/>
</dbReference>
<dbReference type="PANTHER" id="PTHR31713">
    <property type="entry name" value="OS02G0177800 PROTEIN"/>
    <property type="match status" value="1"/>
</dbReference>
<sequence>MESLASLKRCFGQEQDGDDDFGVAGQGEKMKRFKFASAVRDVMSERLLKEMALRMEPFFRVLVREEVERASRLFLNASPGPSSNQIESSGVRNWQLHFASKLPSKIFTGSRVEAEGSTSVKIVILDARSKDIITSGPLSSVKIEILVLDGDFGTTDDNEDWTESEFNTNIVREREGKRPLVTGELFVTLRCGVGYIDDVSFTDNSSWIRSRKFRLGARAVSGISKEVRIREARSEAFVVKDHRGEQAPPPSLDDKVWRLERIAKDGASHKRLDSHGIHNVKDFLRLYVTDQSSLRKLLGNGISNKIWEIIIEHANTYVGDEELYVYSRAGESLGVVLSSIYKIVGLTFDSHSYQAVDKLTMQEKVHFLAWLLINLCFQNVSSSLSEVLPFDLELINFLFLWQILMEDLKRHAYKNVNDIKPFPTRPFPTIQTETFNDPCLSLHNFPVTHQDQSDSQMGFDQSPSSSYYDWDDNNQEDPSMGVLVGLQAGHRGQLCQMVIWLQTTLSSFKHQLYFLFLPHGGKGIVFSLLQTMKQRLAFFPLTPILASVMSRKGKPRARWCKIRAALKWGISVRRDVAAKRMEKLIFCSTPIWE</sequence>
<evidence type="ECO:0000256" key="1">
    <source>
        <dbReference type="ARBA" id="ARBA00004123"/>
    </source>
</evidence>
<evidence type="ECO:0000313" key="12">
    <source>
        <dbReference type="Proteomes" id="UP000288805"/>
    </source>
</evidence>
<evidence type="ECO:0000256" key="4">
    <source>
        <dbReference type="ARBA" id="ARBA00023125"/>
    </source>
</evidence>
<gene>
    <name evidence="11" type="primary">CBP60D_1</name>
    <name evidence="11" type="ORF">CK203_021241</name>
</gene>